<dbReference type="AlphaFoldDB" id="A0A2A2JFK6"/>
<dbReference type="STRING" id="2018661.A0A2A2JFK6"/>
<dbReference type="PANTHER" id="PTHR10340">
    <property type="entry name" value="SPHINGOMYELIN PHOSPHODIESTERASE"/>
    <property type="match status" value="1"/>
</dbReference>
<dbReference type="Pfam" id="PF19272">
    <property type="entry name" value="ASMase_C"/>
    <property type="match status" value="1"/>
</dbReference>
<evidence type="ECO:0000259" key="3">
    <source>
        <dbReference type="Pfam" id="PF19272"/>
    </source>
</evidence>
<dbReference type="GO" id="GO:0046513">
    <property type="term" value="P:ceramide biosynthetic process"/>
    <property type="evidence" value="ECO:0007669"/>
    <property type="project" value="TreeGrafter"/>
</dbReference>
<name>A0A2A2JFK6_9BILA</name>
<keyword evidence="1" id="KW-0378">Hydrolase</keyword>
<protein>
    <recommendedName>
        <fullName evidence="3">Sphingomyelin phosphodiesterase C-terminal domain-containing protein</fullName>
    </recommendedName>
</protein>
<keyword evidence="5" id="KW-1185">Reference proteome</keyword>
<dbReference type="InterPro" id="IPR045473">
    <property type="entry name" value="ASM_C"/>
</dbReference>
<reference evidence="4 5" key="1">
    <citation type="journal article" date="2017" name="Curr. Biol.">
        <title>Genome architecture and evolution of a unichromosomal asexual nematode.</title>
        <authorList>
            <person name="Fradin H."/>
            <person name="Zegar C."/>
            <person name="Gutwein M."/>
            <person name="Lucas J."/>
            <person name="Kovtun M."/>
            <person name="Corcoran D."/>
            <person name="Baugh L.R."/>
            <person name="Kiontke K."/>
            <person name="Gunsalus K."/>
            <person name="Fitch D.H."/>
            <person name="Piano F."/>
        </authorList>
    </citation>
    <scope>NUCLEOTIDE SEQUENCE [LARGE SCALE GENOMIC DNA]</scope>
    <source>
        <strain evidence="4">PF1309</strain>
    </source>
</reference>
<gene>
    <name evidence="4" type="ORF">WR25_26860</name>
</gene>
<dbReference type="GO" id="GO:0061750">
    <property type="term" value="F:acid sphingomyelin phosphodiesterase activity"/>
    <property type="evidence" value="ECO:0007669"/>
    <property type="project" value="TreeGrafter"/>
</dbReference>
<comment type="caution">
    <text evidence="4">The sequence shown here is derived from an EMBL/GenBank/DDBJ whole genome shotgun (WGS) entry which is preliminary data.</text>
</comment>
<organism evidence="4 5">
    <name type="scientific">Diploscapter pachys</name>
    <dbReference type="NCBI Taxonomy" id="2018661"/>
    <lineage>
        <taxon>Eukaryota</taxon>
        <taxon>Metazoa</taxon>
        <taxon>Ecdysozoa</taxon>
        <taxon>Nematoda</taxon>
        <taxon>Chromadorea</taxon>
        <taxon>Rhabditida</taxon>
        <taxon>Rhabditina</taxon>
        <taxon>Rhabditomorpha</taxon>
        <taxon>Rhabditoidea</taxon>
        <taxon>Rhabditidae</taxon>
        <taxon>Diploscapter</taxon>
    </lineage>
</organism>
<evidence type="ECO:0000313" key="4">
    <source>
        <dbReference type="EMBL" id="PAV60391.1"/>
    </source>
</evidence>
<dbReference type="GO" id="GO:0006685">
    <property type="term" value="P:sphingomyelin catabolic process"/>
    <property type="evidence" value="ECO:0007669"/>
    <property type="project" value="TreeGrafter"/>
</dbReference>
<accession>A0A2A2JFK6</accession>
<dbReference type="GO" id="GO:0005615">
    <property type="term" value="C:extracellular space"/>
    <property type="evidence" value="ECO:0007669"/>
    <property type="project" value="TreeGrafter"/>
</dbReference>
<evidence type="ECO:0000256" key="2">
    <source>
        <dbReference type="ARBA" id="ARBA00023180"/>
    </source>
</evidence>
<dbReference type="EMBL" id="LIAE01010468">
    <property type="protein sequence ID" value="PAV60391.1"/>
    <property type="molecule type" value="Genomic_DNA"/>
</dbReference>
<sequence length="188" mass="21493">MTHDMENFDKFGQSWSYKAFADSMREELGAMGPIRQEMLYRGSYAVFLSEENGSPEPFSYGWIGPSLTTHGSVGPAYKVYEIDGDLNSDTRFTAIDAYTVSADLSNPNSEPVWKVDYDFKQAYNMKDLSPESLFELALRFEKDGQLFNDYLVRYFRNPNHPDISNDGKRAEIMNDMKKSKSYDGSICL</sequence>
<proteinExistence type="predicted"/>
<evidence type="ECO:0000313" key="5">
    <source>
        <dbReference type="Proteomes" id="UP000218231"/>
    </source>
</evidence>
<dbReference type="GO" id="GO:0005764">
    <property type="term" value="C:lysosome"/>
    <property type="evidence" value="ECO:0007669"/>
    <property type="project" value="TreeGrafter"/>
</dbReference>
<dbReference type="OrthoDB" id="282973at2759"/>
<dbReference type="PANTHER" id="PTHR10340:SF54">
    <property type="entry name" value="SPHINGOMYELIN PHOSPHODIESTERASE 2"/>
    <property type="match status" value="1"/>
</dbReference>
<dbReference type="Proteomes" id="UP000218231">
    <property type="component" value="Unassembled WGS sequence"/>
</dbReference>
<evidence type="ECO:0000256" key="1">
    <source>
        <dbReference type="ARBA" id="ARBA00022801"/>
    </source>
</evidence>
<keyword evidence="2" id="KW-0325">Glycoprotein</keyword>
<feature type="domain" description="Sphingomyelin phosphodiesterase C-terminal" evidence="3">
    <location>
        <begin position="92"/>
        <end position="159"/>
    </location>
</feature>
<dbReference type="GO" id="GO:0016020">
    <property type="term" value="C:membrane"/>
    <property type="evidence" value="ECO:0007669"/>
    <property type="project" value="GOC"/>
</dbReference>